<gene>
    <name evidence="4" type="ORF">Fmac_014605</name>
</gene>
<dbReference type="PROSITE" id="PS00108">
    <property type="entry name" value="PROTEIN_KINASE_ST"/>
    <property type="match status" value="1"/>
</dbReference>
<dbReference type="SUPFAM" id="SSF56112">
    <property type="entry name" value="Protein kinase-like (PK-like)"/>
    <property type="match status" value="1"/>
</dbReference>
<sequence>MASGMGDEIVENTDMTDDAISYIERVDSLIRSETDSFYGDSPLYTFASLIDTAIRSSSASYEADYEPHSSTTTNLLFQELSLPDPHNNPCYQTLTQQTHVHHLPHHSNEVSSGVMRAQRMPWTTTLDSRFVHEPDLGTSPVYEVSSGIMREPRIWWTTTPPTHLKSFTFNELQNATRGFCPDGIVGRGSFVYVFKGWIDENTLNPTKPGTGMAIAVKRTDKKGRCSFGYVFKGWIDGKTLDPTKPGTGMAIVVKRNDQKGRVSFGSVFKGWIDEKTLAPTKPRTGMAIAVKRNDQEGRQRYSEWLTEIKYLGQLCHPNLVKLIGYASGTIHRSLVYEFMAKGSLHSHLHAASECETLSWTICMKVALDTAKALAFLHEVHLIYRDFKSSNILLDTNYNAKLSNFGLVINGAEEDEISTSLAGTVGYFDPAYFRTGLLSKKSDVYGFGVVLLELTSGKRVKGRYGPNGDDLVDGPNHSSSTEKGSLRSWILACFTNTQIEKQRE</sequence>
<comment type="caution">
    <text evidence="4">The sequence shown here is derived from an EMBL/GenBank/DDBJ whole genome shotgun (WGS) entry which is preliminary data.</text>
</comment>
<comment type="subcellular location">
    <subcellularLocation>
        <location evidence="1">Cell membrane</location>
    </subcellularLocation>
</comment>
<dbReference type="EMBL" id="JBGMDY010000005">
    <property type="protein sequence ID" value="KAL2333392.1"/>
    <property type="molecule type" value="Genomic_DNA"/>
</dbReference>
<reference evidence="4 5" key="1">
    <citation type="submission" date="2024-08" db="EMBL/GenBank/DDBJ databases">
        <title>Insights into the chromosomal genome structure of Flemingia macrophylla.</title>
        <authorList>
            <person name="Ding Y."/>
            <person name="Zhao Y."/>
            <person name="Bi W."/>
            <person name="Wu M."/>
            <person name="Zhao G."/>
            <person name="Gong Y."/>
            <person name="Li W."/>
            <person name="Zhang P."/>
        </authorList>
    </citation>
    <scope>NUCLEOTIDE SEQUENCE [LARGE SCALE GENOMIC DNA]</scope>
    <source>
        <strain evidence="4">DYQJB</strain>
        <tissue evidence="4">Leaf</tissue>
    </source>
</reference>
<dbReference type="Proteomes" id="UP001603857">
    <property type="component" value="Unassembled WGS sequence"/>
</dbReference>
<dbReference type="InterPro" id="IPR050823">
    <property type="entry name" value="Plant_Ser_Thr_Prot_Kinase"/>
</dbReference>
<dbReference type="Gene3D" id="1.10.510.10">
    <property type="entry name" value="Transferase(Phosphotransferase) domain 1"/>
    <property type="match status" value="1"/>
</dbReference>
<dbReference type="Pfam" id="PF07714">
    <property type="entry name" value="PK_Tyr_Ser-Thr"/>
    <property type="match status" value="1"/>
</dbReference>
<name>A0ABD1MCR6_9FABA</name>
<keyword evidence="5" id="KW-1185">Reference proteome</keyword>
<organism evidence="4 5">
    <name type="scientific">Flemingia macrophylla</name>
    <dbReference type="NCBI Taxonomy" id="520843"/>
    <lineage>
        <taxon>Eukaryota</taxon>
        <taxon>Viridiplantae</taxon>
        <taxon>Streptophyta</taxon>
        <taxon>Embryophyta</taxon>
        <taxon>Tracheophyta</taxon>
        <taxon>Spermatophyta</taxon>
        <taxon>Magnoliopsida</taxon>
        <taxon>eudicotyledons</taxon>
        <taxon>Gunneridae</taxon>
        <taxon>Pentapetalae</taxon>
        <taxon>rosids</taxon>
        <taxon>fabids</taxon>
        <taxon>Fabales</taxon>
        <taxon>Fabaceae</taxon>
        <taxon>Papilionoideae</taxon>
        <taxon>50 kb inversion clade</taxon>
        <taxon>NPAAA clade</taxon>
        <taxon>indigoferoid/millettioid clade</taxon>
        <taxon>Phaseoleae</taxon>
        <taxon>Flemingia</taxon>
    </lineage>
</organism>
<dbReference type="InterPro" id="IPR001245">
    <property type="entry name" value="Ser-Thr/Tyr_kinase_cat_dom"/>
</dbReference>
<dbReference type="PANTHER" id="PTHR45621">
    <property type="entry name" value="OS01G0588500 PROTEIN-RELATED"/>
    <property type="match status" value="1"/>
</dbReference>
<dbReference type="AlphaFoldDB" id="A0ABD1MCR6"/>
<proteinExistence type="predicted"/>
<evidence type="ECO:0000313" key="5">
    <source>
        <dbReference type="Proteomes" id="UP001603857"/>
    </source>
</evidence>
<evidence type="ECO:0000259" key="3">
    <source>
        <dbReference type="PROSITE" id="PS50011"/>
    </source>
</evidence>
<evidence type="ECO:0000256" key="1">
    <source>
        <dbReference type="ARBA" id="ARBA00004236"/>
    </source>
</evidence>
<evidence type="ECO:0000313" key="4">
    <source>
        <dbReference type="EMBL" id="KAL2333392.1"/>
    </source>
</evidence>
<evidence type="ECO:0000256" key="2">
    <source>
        <dbReference type="ARBA" id="ARBA00022475"/>
    </source>
</evidence>
<accession>A0ABD1MCR6</accession>
<dbReference type="Gene3D" id="3.30.200.20">
    <property type="entry name" value="Phosphorylase Kinase, domain 1"/>
    <property type="match status" value="2"/>
</dbReference>
<dbReference type="InterPro" id="IPR008271">
    <property type="entry name" value="Ser/Thr_kinase_AS"/>
</dbReference>
<keyword evidence="2" id="KW-0472">Membrane</keyword>
<dbReference type="PROSITE" id="PS50011">
    <property type="entry name" value="PROTEIN_KINASE_DOM"/>
    <property type="match status" value="1"/>
</dbReference>
<protein>
    <recommendedName>
        <fullName evidence="3">Protein kinase domain-containing protein</fullName>
    </recommendedName>
</protein>
<keyword evidence="2" id="KW-1003">Cell membrane</keyword>
<dbReference type="GO" id="GO:0005886">
    <property type="term" value="C:plasma membrane"/>
    <property type="evidence" value="ECO:0007669"/>
    <property type="project" value="UniProtKB-SubCell"/>
</dbReference>
<feature type="domain" description="Protein kinase" evidence="3">
    <location>
        <begin position="253"/>
        <end position="503"/>
    </location>
</feature>
<dbReference type="InterPro" id="IPR000719">
    <property type="entry name" value="Prot_kinase_dom"/>
</dbReference>
<dbReference type="InterPro" id="IPR011009">
    <property type="entry name" value="Kinase-like_dom_sf"/>
</dbReference>